<feature type="chain" id="PRO_5038699770" description="Extracellular solute-binding protein" evidence="3">
    <location>
        <begin position="20"/>
        <end position="539"/>
    </location>
</feature>
<keyword evidence="1 3" id="KW-0732">Signal</keyword>
<name>A0A6B8RE87_9BACL</name>
<dbReference type="Gene3D" id="3.40.190.10">
    <property type="entry name" value="Periplasmic binding protein-like II"/>
    <property type="match status" value="2"/>
</dbReference>
<organism evidence="4 5">
    <name type="scientific">Paenibacillus psychroresistens</name>
    <dbReference type="NCBI Taxonomy" id="1778678"/>
    <lineage>
        <taxon>Bacteria</taxon>
        <taxon>Bacillati</taxon>
        <taxon>Bacillota</taxon>
        <taxon>Bacilli</taxon>
        <taxon>Bacillales</taxon>
        <taxon>Paenibacillaceae</taxon>
        <taxon>Paenibacillus</taxon>
    </lineage>
</organism>
<protein>
    <recommendedName>
        <fullName evidence="6">Extracellular solute-binding protein</fullName>
    </recommendedName>
</protein>
<dbReference type="Proteomes" id="UP000426246">
    <property type="component" value="Chromosome"/>
</dbReference>
<reference evidence="5" key="1">
    <citation type="submission" date="2018-11" db="EMBL/GenBank/DDBJ databases">
        <title>Complete genome sequence of Paenibacillus sp. ML311-T8.</title>
        <authorList>
            <person name="Nam Y.-D."/>
            <person name="Kang J."/>
            <person name="Chung W.-H."/>
            <person name="Park Y.S."/>
        </authorList>
    </citation>
    <scope>NUCLEOTIDE SEQUENCE [LARGE SCALE GENOMIC DNA]</scope>
    <source>
        <strain evidence="5">ML311-T8</strain>
    </source>
</reference>
<gene>
    <name evidence="4" type="ORF">EHS13_03460</name>
</gene>
<evidence type="ECO:0000313" key="4">
    <source>
        <dbReference type="EMBL" id="QGQ94034.1"/>
    </source>
</evidence>
<keyword evidence="5" id="KW-1185">Reference proteome</keyword>
<evidence type="ECO:0008006" key="6">
    <source>
        <dbReference type="Google" id="ProtNLM"/>
    </source>
</evidence>
<dbReference type="AlphaFoldDB" id="A0A6B8RE87"/>
<dbReference type="EMBL" id="CP034235">
    <property type="protein sequence ID" value="QGQ94034.1"/>
    <property type="molecule type" value="Genomic_DNA"/>
</dbReference>
<evidence type="ECO:0000256" key="2">
    <source>
        <dbReference type="SAM" id="MobiDB-lite"/>
    </source>
</evidence>
<proteinExistence type="predicted"/>
<feature type="region of interest" description="Disordered" evidence="2">
    <location>
        <begin position="23"/>
        <end position="44"/>
    </location>
</feature>
<dbReference type="PANTHER" id="PTHR43649">
    <property type="entry name" value="ARABINOSE-BINDING PROTEIN-RELATED"/>
    <property type="match status" value="1"/>
</dbReference>
<evidence type="ECO:0000256" key="1">
    <source>
        <dbReference type="ARBA" id="ARBA00022729"/>
    </source>
</evidence>
<accession>A0A6B8RE87</accession>
<dbReference type="PROSITE" id="PS51257">
    <property type="entry name" value="PROKAR_LIPOPROTEIN"/>
    <property type="match status" value="1"/>
</dbReference>
<dbReference type="SUPFAM" id="SSF53850">
    <property type="entry name" value="Periplasmic binding protein-like II"/>
    <property type="match status" value="1"/>
</dbReference>
<evidence type="ECO:0000313" key="5">
    <source>
        <dbReference type="Proteomes" id="UP000426246"/>
    </source>
</evidence>
<evidence type="ECO:0000256" key="3">
    <source>
        <dbReference type="SAM" id="SignalP"/>
    </source>
</evidence>
<dbReference type="OrthoDB" id="9787283at2"/>
<sequence>MKKLLTVGLAAMFVLSACSNGDKKAAETTPATTATDSSPSVSESAKPAKLSLNWSVAGGNLANVTLPSADKDFVRKAIEEKFNVDLNIDYMLIGKEYHDKLNVTMAGGSTPDMFIAGGAESQKYIQDGIATNMAAYFTQETLPNYFKWVSPEELDAFQLKPGEFTRAILPFQRNSYASWYIRQDWLDKLSLKAPTNYEELTNVMTQFTKGDPDGNGKPDTYGFTTAGSGQKLPFDFPQWLNNGLVADFMIADNNYVDTRTDLKVQAVIDQVVEWNKAGIVDPDWFLNIAPANFDKAAQGKVGMIFTTGDKTVALDSVATSVQNRSKALNPTANWQPIYPLDKPVMWKYNVPENTILISKTTSDKNPEKVVRSIEILNWLVSEEGFLLTHYGQEGKHYTKSGNKITLNVAAFEADIAQAGNWLNVYQVFTPDEPNVLGLELIDSRISEHDNAILKTVEGYPKNNALPPVSLVPPAGINIGDFRKEMSKYHVKAIFEDKNGNNWPKYREELMTKFKGREIFTEYTKQINSVLKDKKLNDFK</sequence>
<dbReference type="RefSeq" id="WP_155699031.1">
    <property type="nucleotide sequence ID" value="NZ_CP034235.1"/>
</dbReference>
<feature type="signal peptide" evidence="3">
    <location>
        <begin position="1"/>
        <end position="19"/>
    </location>
</feature>
<dbReference type="KEGG" id="ppsc:EHS13_03460"/>
<dbReference type="InterPro" id="IPR050490">
    <property type="entry name" value="Bact_solute-bd_prot1"/>
</dbReference>
<dbReference type="PANTHER" id="PTHR43649:SF33">
    <property type="entry name" value="POLYGALACTURONAN_RHAMNOGALACTURONAN-BINDING PROTEIN YTCQ"/>
    <property type="match status" value="1"/>
</dbReference>